<keyword evidence="2" id="KW-0732">Signal</keyword>
<evidence type="ECO:0000256" key="2">
    <source>
        <dbReference type="SAM" id="SignalP"/>
    </source>
</evidence>
<dbReference type="Proteomes" id="UP000054560">
    <property type="component" value="Unassembled WGS sequence"/>
</dbReference>
<evidence type="ECO:0000313" key="3">
    <source>
        <dbReference type="EMBL" id="KNC82792.1"/>
    </source>
</evidence>
<feature type="chain" id="PRO_5005539023" evidence="2">
    <location>
        <begin position="19"/>
        <end position="105"/>
    </location>
</feature>
<dbReference type="GeneID" id="25905429"/>
<name>A0A0L0G0Z5_9EUKA</name>
<feature type="signal peptide" evidence="2">
    <location>
        <begin position="1"/>
        <end position="18"/>
    </location>
</feature>
<feature type="compositionally biased region" description="Low complexity" evidence="1">
    <location>
        <begin position="31"/>
        <end position="47"/>
    </location>
</feature>
<organism evidence="3 4">
    <name type="scientific">Sphaeroforma arctica JP610</name>
    <dbReference type="NCBI Taxonomy" id="667725"/>
    <lineage>
        <taxon>Eukaryota</taxon>
        <taxon>Ichthyosporea</taxon>
        <taxon>Ichthyophonida</taxon>
        <taxon>Sphaeroforma</taxon>
    </lineage>
</organism>
<dbReference type="RefSeq" id="XP_014156694.1">
    <property type="nucleotide sequence ID" value="XM_014301219.1"/>
</dbReference>
<feature type="region of interest" description="Disordered" evidence="1">
    <location>
        <begin position="61"/>
        <end position="105"/>
    </location>
</feature>
<dbReference type="AlphaFoldDB" id="A0A0L0G0Z5"/>
<evidence type="ECO:0000313" key="4">
    <source>
        <dbReference type="Proteomes" id="UP000054560"/>
    </source>
</evidence>
<feature type="non-terminal residue" evidence="3">
    <location>
        <position position="105"/>
    </location>
</feature>
<evidence type="ECO:0000256" key="1">
    <source>
        <dbReference type="SAM" id="MobiDB-lite"/>
    </source>
</evidence>
<protein>
    <submittedName>
        <fullName evidence="3">Uncharacterized protein</fullName>
    </submittedName>
</protein>
<feature type="region of interest" description="Disordered" evidence="1">
    <location>
        <begin position="27"/>
        <end position="47"/>
    </location>
</feature>
<reference evidence="3 4" key="1">
    <citation type="submission" date="2011-02" db="EMBL/GenBank/DDBJ databases">
        <title>The Genome Sequence of Sphaeroforma arctica JP610.</title>
        <authorList>
            <consortium name="The Broad Institute Genome Sequencing Platform"/>
            <person name="Russ C."/>
            <person name="Cuomo C."/>
            <person name="Young S.K."/>
            <person name="Zeng Q."/>
            <person name="Gargeya S."/>
            <person name="Alvarado L."/>
            <person name="Berlin A."/>
            <person name="Chapman S.B."/>
            <person name="Chen Z."/>
            <person name="Freedman E."/>
            <person name="Gellesch M."/>
            <person name="Goldberg J."/>
            <person name="Griggs A."/>
            <person name="Gujja S."/>
            <person name="Heilman E."/>
            <person name="Heiman D."/>
            <person name="Howarth C."/>
            <person name="Mehta T."/>
            <person name="Neiman D."/>
            <person name="Pearson M."/>
            <person name="Roberts A."/>
            <person name="Saif S."/>
            <person name="Shea T."/>
            <person name="Shenoy N."/>
            <person name="Sisk P."/>
            <person name="Stolte C."/>
            <person name="Sykes S."/>
            <person name="White J."/>
            <person name="Yandava C."/>
            <person name="Burger G."/>
            <person name="Gray M.W."/>
            <person name="Holland P.W.H."/>
            <person name="King N."/>
            <person name="Lang F.B.F."/>
            <person name="Roger A.J."/>
            <person name="Ruiz-Trillo I."/>
            <person name="Haas B."/>
            <person name="Nusbaum C."/>
            <person name="Birren B."/>
        </authorList>
    </citation>
    <scope>NUCLEOTIDE SEQUENCE [LARGE SCALE GENOMIC DNA]</scope>
    <source>
        <strain evidence="3 4">JP610</strain>
    </source>
</reference>
<keyword evidence="4" id="KW-1185">Reference proteome</keyword>
<gene>
    <name evidence="3" type="ORF">SARC_04925</name>
</gene>
<dbReference type="EMBL" id="KQ241891">
    <property type="protein sequence ID" value="KNC82792.1"/>
    <property type="molecule type" value="Genomic_DNA"/>
</dbReference>
<proteinExistence type="predicted"/>
<sequence length="105" mass="11683">MHSKRLLHTILFLQVCYQCKPSRMVHQPLRSESCSGDTSSPSSDYGSIDYFSTAQNVTPTADVSNGKKKYTAARASRDSSQDDINSSTAYRPVHSKIPKLKDRVT</sequence>
<accession>A0A0L0G0Z5</accession>